<organism evidence="1 2">
    <name type="scientific">Leptospirillum ferrooxidans (strain C2-3)</name>
    <dbReference type="NCBI Taxonomy" id="1162668"/>
    <lineage>
        <taxon>Bacteria</taxon>
        <taxon>Pseudomonadati</taxon>
        <taxon>Nitrospirota</taxon>
        <taxon>Nitrospiria</taxon>
        <taxon>Nitrospirales</taxon>
        <taxon>Nitrospiraceae</taxon>
        <taxon>Leptospirillum</taxon>
    </lineage>
</organism>
<dbReference type="HOGENOM" id="CLU_2369387_0_0_0"/>
<name>I0IL21_LEPFC</name>
<dbReference type="Proteomes" id="UP000007382">
    <property type="component" value="Chromosome"/>
</dbReference>
<gene>
    <name evidence="1" type="ordered locus">LFE_0248</name>
</gene>
<keyword evidence="2" id="KW-1185">Reference proteome</keyword>
<reference evidence="2" key="2">
    <citation type="submission" date="2012-03" db="EMBL/GenBank/DDBJ databases">
        <title>The complete genome sequence of the pioneer microbe on fresh volcanic deposit, Leptospirillum ferrooxidans strain C2-3.</title>
        <authorList>
            <person name="Fujimura R."/>
            <person name="Sato Y."/>
            <person name="Nishizawa T."/>
            <person name="Nanba K."/>
            <person name="Oshima K."/>
            <person name="Hattori M."/>
            <person name="Kamijo T."/>
            <person name="Ohta H."/>
        </authorList>
    </citation>
    <scope>NUCLEOTIDE SEQUENCE [LARGE SCALE GENOMIC DNA]</scope>
    <source>
        <strain evidence="2">C2-3</strain>
    </source>
</reference>
<reference evidence="1 2" key="1">
    <citation type="journal article" date="2012" name="J. Bacteriol.">
        <title>Complete Genome Sequence of Leptospirillum ferrooxidans Strain C2-3, Isolated from a Fresh Volcanic Ash Deposit on the Island of Miyake, Japan.</title>
        <authorList>
            <person name="Fujimura R."/>
            <person name="Sato Y."/>
            <person name="Nishizawa T."/>
            <person name="Oshima K."/>
            <person name="Kim S.-W."/>
            <person name="Hattori M."/>
            <person name="Kamijo T."/>
            <person name="Ohta H."/>
        </authorList>
    </citation>
    <scope>NUCLEOTIDE SEQUENCE [LARGE SCALE GENOMIC DNA]</scope>
    <source>
        <strain evidence="1 2">C2-3</strain>
    </source>
</reference>
<evidence type="ECO:0000313" key="2">
    <source>
        <dbReference type="Proteomes" id="UP000007382"/>
    </source>
</evidence>
<accession>I0IL21</accession>
<protein>
    <submittedName>
        <fullName evidence="1">Uncharacterized protein</fullName>
    </submittedName>
</protein>
<evidence type="ECO:0000313" key="1">
    <source>
        <dbReference type="EMBL" id="BAM05970.1"/>
    </source>
</evidence>
<sequence>MEYRPIAYHFQSGETVLVKVTNQLGIVESRTRGYWKANEYDVIIPPGNGRMRVREENLEKVPRENWITHLESLAGIVEIPVYGRPPAHTLPPKKS</sequence>
<dbReference type="RefSeq" id="WP_014448463.1">
    <property type="nucleotide sequence ID" value="NC_017094.1"/>
</dbReference>
<dbReference type="PATRIC" id="fig|1162668.3.peg.287"/>
<proteinExistence type="predicted"/>
<dbReference type="OrthoDB" id="9907035at2"/>
<dbReference type="AlphaFoldDB" id="I0IL21"/>
<dbReference type="EMBL" id="AP012342">
    <property type="protein sequence ID" value="BAM05970.1"/>
    <property type="molecule type" value="Genomic_DNA"/>
</dbReference>
<dbReference type="KEGG" id="lfc:LFE_0248"/>